<comment type="caution">
    <text evidence="1">The sequence shown here is derived from an EMBL/GenBank/DDBJ whole genome shotgun (WGS) entry which is preliminary data.</text>
</comment>
<protein>
    <submittedName>
        <fullName evidence="1">Uncharacterized protein</fullName>
    </submittedName>
</protein>
<accession>A0ACB9QJD0</accession>
<evidence type="ECO:0000313" key="1">
    <source>
        <dbReference type="EMBL" id="KAI4366601.1"/>
    </source>
</evidence>
<keyword evidence="2" id="KW-1185">Reference proteome</keyword>
<dbReference type="EMBL" id="CM042885">
    <property type="protein sequence ID" value="KAI4366601.1"/>
    <property type="molecule type" value="Genomic_DNA"/>
</dbReference>
<reference evidence="2" key="1">
    <citation type="journal article" date="2023" name="Front. Plant Sci.">
        <title>Chromosomal-level genome assembly of Melastoma candidum provides insights into trichome evolution.</title>
        <authorList>
            <person name="Zhong Y."/>
            <person name="Wu W."/>
            <person name="Sun C."/>
            <person name="Zou P."/>
            <person name="Liu Y."/>
            <person name="Dai S."/>
            <person name="Zhou R."/>
        </authorList>
    </citation>
    <scope>NUCLEOTIDE SEQUENCE [LARGE SCALE GENOMIC DNA]</scope>
</reference>
<name>A0ACB9QJD0_9MYRT</name>
<gene>
    <name evidence="1" type="ORF">MLD38_022461</name>
</gene>
<sequence length="385" mass="43067">MVDQSDHVAVSTLGDGGGRGCIPDIYRACRSLRAKWSPRRHRKASRHPSPPPPPPPTTRRSASRSRSQKRIDPVRLSAPRDPHPLPVSPPRTLNEDFVDVDRQEEERPKMNGLNGFRYSMKDPRSPRGFIGQRVTIDPHLSPVPSFSSARSVSRKMNSFSFKEMQGRRSLDAMTYQASLSRNSSRRTTTPIMFSNSQGMMKPGPIEQDLECTLEELCFGCTKKIKVTRDVLTNAGQIIQEEELLTIKVKPGWKAGTKITFQGMGNERPGVYPADVNFIIAEKEHSLFRREGDDLELAIEVPLVKALTGCEISVPLLGGEKLDMTIDEVLHPGYQKVVVGQGMPISKEKGQRGNLKVVFLVEFPKELTDEQRKEVKCILQQDSSSP</sequence>
<dbReference type="Proteomes" id="UP001057402">
    <property type="component" value="Chromosome 6"/>
</dbReference>
<evidence type="ECO:0000313" key="2">
    <source>
        <dbReference type="Proteomes" id="UP001057402"/>
    </source>
</evidence>
<proteinExistence type="predicted"/>
<organism evidence="1 2">
    <name type="scientific">Melastoma candidum</name>
    <dbReference type="NCBI Taxonomy" id="119954"/>
    <lineage>
        <taxon>Eukaryota</taxon>
        <taxon>Viridiplantae</taxon>
        <taxon>Streptophyta</taxon>
        <taxon>Embryophyta</taxon>
        <taxon>Tracheophyta</taxon>
        <taxon>Spermatophyta</taxon>
        <taxon>Magnoliopsida</taxon>
        <taxon>eudicotyledons</taxon>
        <taxon>Gunneridae</taxon>
        <taxon>Pentapetalae</taxon>
        <taxon>rosids</taxon>
        <taxon>malvids</taxon>
        <taxon>Myrtales</taxon>
        <taxon>Melastomataceae</taxon>
        <taxon>Melastomatoideae</taxon>
        <taxon>Melastomateae</taxon>
        <taxon>Melastoma</taxon>
    </lineage>
</organism>